<evidence type="ECO:0000256" key="4">
    <source>
        <dbReference type="ARBA" id="ARBA00022660"/>
    </source>
</evidence>
<dbReference type="HOGENOM" id="CLU_202122_0_0_1"/>
<evidence type="ECO:0000256" key="10">
    <source>
        <dbReference type="ARBA" id="ARBA00023136"/>
    </source>
</evidence>
<evidence type="ECO:0000256" key="7">
    <source>
        <dbReference type="ARBA" id="ARBA00022982"/>
    </source>
</evidence>
<name>A4S5I8_OSTLU</name>
<comment type="subcellular location">
    <subcellularLocation>
        <location evidence="1">Mitochondrion inner membrane</location>
        <topology evidence="1">Single-pass membrane protein</topology>
    </subcellularLocation>
</comment>
<evidence type="ECO:0008006" key="13">
    <source>
        <dbReference type="Google" id="ProtNLM"/>
    </source>
</evidence>
<evidence type="ECO:0000256" key="3">
    <source>
        <dbReference type="ARBA" id="ARBA00022448"/>
    </source>
</evidence>
<keyword evidence="7" id="KW-0249">Electron transport</keyword>
<accession>A4S5I8</accession>
<dbReference type="Gramene" id="ABO98909">
    <property type="protein sequence ID" value="ABO98909"/>
    <property type="gene ID" value="OSTLU_26781"/>
</dbReference>
<reference evidence="11 12" key="1">
    <citation type="journal article" date="2007" name="Proc. Natl. Acad. Sci. U.S.A.">
        <title>The tiny eukaryote Ostreococcus provides genomic insights into the paradox of plankton speciation.</title>
        <authorList>
            <person name="Palenik B."/>
            <person name="Grimwood J."/>
            <person name="Aerts A."/>
            <person name="Rouze P."/>
            <person name="Salamov A."/>
            <person name="Putnam N."/>
            <person name="Dupont C."/>
            <person name="Jorgensen R."/>
            <person name="Derelle E."/>
            <person name="Rombauts S."/>
            <person name="Zhou K."/>
            <person name="Otillar R."/>
            <person name="Merchant S.S."/>
            <person name="Podell S."/>
            <person name="Gaasterland T."/>
            <person name="Napoli C."/>
            <person name="Gendler K."/>
            <person name="Manuell A."/>
            <person name="Tai V."/>
            <person name="Vallon O."/>
            <person name="Piganeau G."/>
            <person name="Jancek S."/>
            <person name="Heijde M."/>
            <person name="Jabbari K."/>
            <person name="Bowler C."/>
            <person name="Lohr M."/>
            <person name="Robbens S."/>
            <person name="Werner G."/>
            <person name="Dubchak I."/>
            <person name="Pazour G.J."/>
            <person name="Ren Q."/>
            <person name="Paulsen I."/>
            <person name="Delwiche C."/>
            <person name="Schmutz J."/>
            <person name="Rokhsar D."/>
            <person name="Van de Peer Y."/>
            <person name="Moreau H."/>
            <person name="Grigoriev I.V."/>
        </authorList>
    </citation>
    <scope>NUCLEOTIDE SEQUENCE [LARGE SCALE GENOMIC DNA]</scope>
    <source>
        <strain evidence="11 12">CCE9901</strain>
    </source>
</reference>
<keyword evidence="9" id="KW-0496">Mitochondrion</keyword>
<organism evidence="11 12">
    <name type="scientific">Ostreococcus lucimarinus (strain CCE9901)</name>
    <dbReference type="NCBI Taxonomy" id="436017"/>
    <lineage>
        <taxon>Eukaryota</taxon>
        <taxon>Viridiplantae</taxon>
        <taxon>Chlorophyta</taxon>
        <taxon>Mamiellophyceae</taxon>
        <taxon>Mamiellales</taxon>
        <taxon>Bathycoccaceae</taxon>
        <taxon>Ostreococcus</taxon>
    </lineage>
</organism>
<keyword evidence="12" id="KW-1185">Reference proteome</keyword>
<dbReference type="Pfam" id="PF10890">
    <property type="entry name" value="Cyt_b-c1_8"/>
    <property type="match status" value="1"/>
</dbReference>
<evidence type="ECO:0000256" key="2">
    <source>
        <dbReference type="ARBA" id="ARBA00007668"/>
    </source>
</evidence>
<dbReference type="RefSeq" id="XP_001420616.1">
    <property type="nucleotide sequence ID" value="XM_001420579.1"/>
</dbReference>
<sequence>MAKVPARLRSVTYSLSPMRTGVMHGLFKDWASGMATRVKENAVDAGVFCALPLGATVWYALNYKENEKLEHRY</sequence>
<dbReference type="GO" id="GO:0045275">
    <property type="term" value="C:respiratory chain complex III"/>
    <property type="evidence" value="ECO:0007669"/>
    <property type="project" value="InterPro"/>
</dbReference>
<evidence type="ECO:0000256" key="1">
    <source>
        <dbReference type="ARBA" id="ARBA00004434"/>
    </source>
</evidence>
<evidence type="ECO:0000256" key="8">
    <source>
        <dbReference type="ARBA" id="ARBA00022989"/>
    </source>
</evidence>
<keyword evidence="4" id="KW-0679">Respiratory chain</keyword>
<keyword evidence="5" id="KW-0812">Transmembrane</keyword>
<evidence type="ECO:0000256" key="9">
    <source>
        <dbReference type="ARBA" id="ARBA00023128"/>
    </source>
</evidence>
<dbReference type="STRING" id="436017.A4S5I8"/>
<dbReference type="PANTHER" id="PTHR34559:SF1">
    <property type="entry name" value="OS06G0175900 PROTEIN"/>
    <property type="match status" value="1"/>
</dbReference>
<evidence type="ECO:0000256" key="5">
    <source>
        <dbReference type="ARBA" id="ARBA00022692"/>
    </source>
</evidence>
<keyword evidence="8" id="KW-1133">Transmembrane helix</keyword>
<dbReference type="InterPro" id="IPR020101">
    <property type="entry name" value="Cyt_b-c1_8-plants"/>
</dbReference>
<evidence type="ECO:0000256" key="6">
    <source>
        <dbReference type="ARBA" id="ARBA00022792"/>
    </source>
</evidence>
<dbReference type="Gene3D" id="1.20.5.210">
    <property type="entry name" value="Cytochrome b-c1 complex subunit 8"/>
    <property type="match status" value="1"/>
</dbReference>
<dbReference type="OrthoDB" id="1841852at2759"/>
<dbReference type="OMA" id="ADNWIST"/>
<keyword evidence="3" id="KW-0813">Transport</keyword>
<evidence type="ECO:0000313" key="12">
    <source>
        <dbReference type="Proteomes" id="UP000001568"/>
    </source>
</evidence>
<comment type="similarity">
    <text evidence="2">Belongs to the UQCRQ/QCR8 family.</text>
</comment>
<proteinExistence type="inferred from homology"/>
<dbReference type="Proteomes" id="UP000001568">
    <property type="component" value="Chromosome 12"/>
</dbReference>
<gene>
    <name evidence="11" type="ORF">OSTLU_26781</name>
</gene>
<dbReference type="InterPro" id="IPR036642">
    <property type="entry name" value="Cyt_bc1_su8_sf"/>
</dbReference>
<dbReference type="eggNOG" id="ENOG502S4G5">
    <property type="taxonomic scope" value="Eukaryota"/>
</dbReference>
<dbReference type="GO" id="GO:0005743">
    <property type="term" value="C:mitochondrial inner membrane"/>
    <property type="evidence" value="ECO:0007669"/>
    <property type="project" value="UniProtKB-SubCell"/>
</dbReference>
<dbReference type="GO" id="GO:0006122">
    <property type="term" value="P:mitochondrial electron transport, ubiquinol to cytochrome c"/>
    <property type="evidence" value="ECO:0007669"/>
    <property type="project" value="InterPro"/>
</dbReference>
<dbReference type="PANTHER" id="PTHR34559">
    <property type="entry name" value="CYTOCHROME B-C1 COMPLEX SUBUNIT 8"/>
    <property type="match status" value="1"/>
</dbReference>
<dbReference type="KEGG" id="olu:OSTLU_26781"/>
<dbReference type="EMBL" id="CP000592">
    <property type="protein sequence ID" value="ABO98909.1"/>
    <property type="molecule type" value="Genomic_DNA"/>
</dbReference>
<keyword evidence="10" id="KW-0472">Membrane</keyword>
<dbReference type="GeneID" id="5004646"/>
<protein>
    <recommendedName>
        <fullName evidence="13">Cytochrome b-c1 complex subunit 8</fullName>
    </recommendedName>
</protein>
<keyword evidence="6" id="KW-0999">Mitochondrion inner membrane</keyword>
<dbReference type="AlphaFoldDB" id="A4S5I8"/>
<evidence type="ECO:0000313" key="11">
    <source>
        <dbReference type="EMBL" id="ABO98909.1"/>
    </source>
</evidence>